<dbReference type="InterPro" id="IPR036890">
    <property type="entry name" value="HATPase_C_sf"/>
</dbReference>
<dbReference type="InterPro" id="IPR050640">
    <property type="entry name" value="Bact_2-comp_sensor_kinase"/>
</dbReference>
<accession>A0A3B7MPU4</accession>
<dbReference type="InterPro" id="IPR011110">
    <property type="entry name" value="Reg_prop"/>
</dbReference>
<dbReference type="RefSeq" id="WP_119052399.1">
    <property type="nucleotide sequence ID" value="NZ_CP032157.1"/>
</dbReference>
<dbReference type="InterPro" id="IPR013783">
    <property type="entry name" value="Ig-like_fold"/>
</dbReference>
<evidence type="ECO:0000259" key="5">
    <source>
        <dbReference type="Pfam" id="PF07495"/>
    </source>
</evidence>
<feature type="coiled-coil region" evidence="1">
    <location>
        <begin position="791"/>
        <end position="818"/>
    </location>
</feature>
<keyword evidence="1" id="KW-0175">Coiled coil</keyword>
<feature type="domain" description="Signal transduction histidine kinase internal region" evidence="4">
    <location>
        <begin position="809"/>
        <end position="888"/>
    </location>
</feature>
<evidence type="ECO:0000256" key="1">
    <source>
        <dbReference type="SAM" id="Coils"/>
    </source>
</evidence>
<dbReference type="Proteomes" id="UP000263900">
    <property type="component" value="Chromosome"/>
</dbReference>
<dbReference type="InterPro" id="IPR011123">
    <property type="entry name" value="Y_Y_Y"/>
</dbReference>
<dbReference type="Pfam" id="PF07495">
    <property type="entry name" value="Y_Y_Y"/>
    <property type="match status" value="1"/>
</dbReference>
<evidence type="ECO:0000313" key="7">
    <source>
        <dbReference type="Proteomes" id="UP000263900"/>
    </source>
</evidence>
<keyword evidence="3" id="KW-0732">Signal</keyword>
<keyword evidence="2" id="KW-0472">Membrane</keyword>
<evidence type="ECO:0000259" key="4">
    <source>
        <dbReference type="Pfam" id="PF06580"/>
    </source>
</evidence>
<proteinExistence type="predicted"/>
<organism evidence="6 7">
    <name type="scientific">Paraflavitalea soli</name>
    <dbReference type="NCBI Taxonomy" id="2315862"/>
    <lineage>
        <taxon>Bacteria</taxon>
        <taxon>Pseudomonadati</taxon>
        <taxon>Bacteroidota</taxon>
        <taxon>Chitinophagia</taxon>
        <taxon>Chitinophagales</taxon>
        <taxon>Chitinophagaceae</taxon>
        <taxon>Paraflavitalea</taxon>
    </lineage>
</organism>
<evidence type="ECO:0000256" key="3">
    <source>
        <dbReference type="SAM" id="SignalP"/>
    </source>
</evidence>
<dbReference type="Gene3D" id="2.130.10.10">
    <property type="entry name" value="YVTN repeat-like/Quinoprotein amine dehydrogenase"/>
    <property type="match status" value="2"/>
</dbReference>
<dbReference type="Gene3D" id="3.30.565.10">
    <property type="entry name" value="Histidine kinase-like ATPase, C-terminal domain"/>
    <property type="match status" value="1"/>
</dbReference>
<dbReference type="SUPFAM" id="SSF55874">
    <property type="entry name" value="ATPase domain of HSP90 chaperone/DNA topoisomerase II/histidine kinase"/>
    <property type="match status" value="1"/>
</dbReference>
<dbReference type="InterPro" id="IPR010559">
    <property type="entry name" value="Sig_transdc_His_kin_internal"/>
</dbReference>
<dbReference type="GO" id="GO:0000155">
    <property type="term" value="F:phosphorelay sensor kinase activity"/>
    <property type="evidence" value="ECO:0007669"/>
    <property type="project" value="InterPro"/>
</dbReference>
<evidence type="ECO:0008006" key="8">
    <source>
        <dbReference type="Google" id="ProtNLM"/>
    </source>
</evidence>
<name>A0A3B7MPU4_9BACT</name>
<dbReference type="Pfam" id="PF06580">
    <property type="entry name" value="His_kinase"/>
    <property type="match status" value="1"/>
</dbReference>
<dbReference type="InterPro" id="IPR015943">
    <property type="entry name" value="WD40/YVTN_repeat-like_dom_sf"/>
</dbReference>
<dbReference type="KEGG" id="pseg:D3H65_22090"/>
<dbReference type="PANTHER" id="PTHR34220:SF7">
    <property type="entry name" value="SENSOR HISTIDINE KINASE YPDA"/>
    <property type="match status" value="1"/>
</dbReference>
<reference evidence="6 7" key="1">
    <citation type="submission" date="2018-09" db="EMBL/GenBank/DDBJ databases">
        <title>Genome sequencing of strain 6GH32-13.</title>
        <authorList>
            <person name="Weon H.-Y."/>
            <person name="Heo J."/>
            <person name="Kwon S.-W."/>
        </authorList>
    </citation>
    <scope>NUCLEOTIDE SEQUENCE [LARGE SCALE GENOMIC DNA]</scope>
    <source>
        <strain evidence="6 7">5GH32-13</strain>
    </source>
</reference>
<sequence length="1016" mass="114037">MNRLTIASIILLLLSHASRGQVINFSRLNTSNGLTGNNAQSITIDKNGFLWVGTNDGLNVYDGYTVTSFVKEKYPEMASDMVLHLVNDSHNRTWMGTFAGASWVDENRTFHRVVLKDSITKFRCPTIFETATYGVVLHTGKGEYYFDSTAGKWKELDWVPPLIKKGNFIDAEPLDRDKIIFVVDSLVAILDYAKRQIIFQQSFDLPLSVCPASDTTLAVGLKAGQVAIVSIHSGKTIANYQLVNQLGGKTINTYLTEVRRAANGDLLVATDFAGLIIIDNKGNITGHTHDPLNPGAISANNTYRSFAGKKGEIIVGTQASGVNMANIFNKPAVYTRIFSDEKGSLYDNFITRIVEEGDGVFWVGANDRLIRWDKKNNRSTFYHYYKQSPDGIRPLEIKALCKDQSGRLWLNAAGDGLCFFDKKTGQFVKVRPDTTQGKAAATPYIYDLLTLTDGSIWVGSGYGVYSIQPSTMKVTGYVEHPLLKTLNGKLVISLFEDKDHRIWIGTHGTGVYCYDKQNNKLGHFGTQEGLAGETVYGFIQDNTGSVYAATAHGLTIISPDSKLRTYNRKNGLRYERCEALLKDEEGNVWISNNKSLVKFNPSTQQLTHFEENSGLSIDGFRPNAALHASNGEMLWGSESGINYFFSAKLVITPSLLQVSVYAMDTNDTMQYFGANKYFALPHSHNDITFHYTAINLNGSRNIEYQYKLEGYDKEWHSGTDVREARYPALPAGNYTFHVKASIDHVHWTAANNEISLYIVPPFWQRWWFIGVMVVALALIIHALYWMRLKQVREKEKIKSEYNQKIAEIEMKALRAQMNPHFIFNCLNSINRYIVKSDHATASLYLTRFSKLIRLILDNSNSKNVLLSNELEALRIYIEMESLRFNNKFTYNIILDKEVGVDILEVPPLMIQPYVENAIWHGLLHKEASGHLAIHISMLDDNMLQCVIEDDGVGREKAKEYKSKSATTKKSLGMKLTEDRISILNKHHSPNASITIVDLVAPDGEAAGTRVVLKIPV</sequence>
<dbReference type="Pfam" id="PF07494">
    <property type="entry name" value="Reg_prop"/>
    <property type="match status" value="2"/>
</dbReference>
<dbReference type="GO" id="GO:0016020">
    <property type="term" value="C:membrane"/>
    <property type="evidence" value="ECO:0007669"/>
    <property type="project" value="InterPro"/>
</dbReference>
<feature type="transmembrane region" description="Helical" evidence="2">
    <location>
        <begin position="766"/>
        <end position="786"/>
    </location>
</feature>
<keyword evidence="7" id="KW-1185">Reference proteome</keyword>
<keyword evidence="2" id="KW-0812">Transmembrane</keyword>
<dbReference type="Gene3D" id="2.60.40.10">
    <property type="entry name" value="Immunoglobulins"/>
    <property type="match status" value="1"/>
</dbReference>
<dbReference type="EMBL" id="CP032157">
    <property type="protein sequence ID" value="AXY76522.1"/>
    <property type="molecule type" value="Genomic_DNA"/>
</dbReference>
<feature type="signal peptide" evidence="3">
    <location>
        <begin position="1"/>
        <end position="20"/>
    </location>
</feature>
<gene>
    <name evidence="6" type="ORF">D3H65_22090</name>
</gene>
<dbReference type="AlphaFoldDB" id="A0A3B7MPU4"/>
<feature type="domain" description="Two component regulator three Y" evidence="5">
    <location>
        <begin position="697"/>
        <end position="755"/>
    </location>
</feature>
<dbReference type="OrthoDB" id="9809670at2"/>
<evidence type="ECO:0000256" key="2">
    <source>
        <dbReference type="SAM" id="Phobius"/>
    </source>
</evidence>
<keyword evidence="2" id="KW-1133">Transmembrane helix</keyword>
<dbReference type="SUPFAM" id="SSF63829">
    <property type="entry name" value="Calcium-dependent phosphotriesterase"/>
    <property type="match status" value="2"/>
</dbReference>
<feature type="chain" id="PRO_5017781769" description="Signal transduction histidine kinase internal region domain-containing protein" evidence="3">
    <location>
        <begin position="21"/>
        <end position="1016"/>
    </location>
</feature>
<protein>
    <recommendedName>
        <fullName evidence="8">Signal transduction histidine kinase internal region domain-containing protein</fullName>
    </recommendedName>
</protein>
<evidence type="ECO:0000313" key="6">
    <source>
        <dbReference type="EMBL" id="AXY76522.1"/>
    </source>
</evidence>
<dbReference type="PANTHER" id="PTHR34220">
    <property type="entry name" value="SENSOR HISTIDINE KINASE YPDA"/>
    <property type="match status" value="1"/>
</dbReference>